<dbReference type="Pfam" id="PF13086">
    <property type="entry name" value="AAA_11"/>
    <property type="match status" value="1"/>
</dbReference>
<reference evidence="11 12" key="1">
    <citation type="submission" date="2017-03" db="EMBL/GenBank/DDBJ databases">
        <title>WGS assembly of Porphyra umbilicalis.</title>
        <authorList>
            <person name="Brawley S.H."/>
            <person name="Blouin N.A."/>
            <person name="Ficko-Blean E."/>
            <person name="Wheeler G.L."/>
            <person name="Lohr M."/>
            <person name="Goodson H.V."/>
            <person name="Jenkins J.W."/>
            <person name="Blaby-Haas C.E."/>
            <person name="Helliwell K.E."/>
            <person name="Chan C."/>
            <person name="Marriage T."/>
            <person name="Bhattacharya D."/>
            <person name="Klein A.S."/>
            <person name="Badis Y."/>
            <person name="Brodie J."/>
            <person name="Cao Y."/>
            <person name="Collen J."/>
            <person name="Dittami S.M."/>
            <person name="Gachon C.M."/>
            <person name="Green B.R."/>
            <person name="Karpowicz S."/>
            <person name="Kim J.W."/>
            <person name="Kudahl U."/>
            <person name="Lin S."/>
            <person name="Michel G."/>
            <person name="Mittag M."/>
            <person name="Olson B.J."/>
            <person name="Pangilinan J."/>
            <person name="Peng Y."/>
            <person name="Qiu H."/>
            <person name="Shu S."/>
            <person name="Singer J.T."/>
            <person name="Smith A.G."/>
            <person name="Sprecher B.N."/>
            <person name="Wagner V."/>
            <person name="Wang W."/>
            <person name="Wang Z.-Y."/>
            <person name="Yan J."/>
            <person name="Yarish C."/>
            <person name="Zoeuner-Riek S."/>
            <person name="Zhuang Y."/>
            <person name="Zou Y."/>
            <person name="Lindquist E.A."/>
            <person name="Grimwood J."/>
            <person name="Barry K."/>
            <person name="Rokhsar D.S."/>
            <person name="Schmutz J."/>
            <person name="Stiller J.W."/>
            <person name="Grossman A.R."/>
            <person name="Prochnik S.E."/>
        </authorList>
    </citation>
    <scope>NUCLEOTIDE SEQUENCE [LARGE SCALE GENOMIC DNA]</scope>
    <source>
        <strain evidence="11">4086291</strain>
    </source>
</reference>
<gene>
    <name evidence="11" type="ORF">BU14_0361s0015</name>
</gene>
<feature type="coiled-coil region" evidence="8">
    <location>
        <begin position="1055"/>
        <end position="1082"/>
    </location>
</feature>
<dbReference type="GO" id="GO:0031380">
    <property type="term" value="C:nuclear RNA-directed RNA polymerase complex"/>
    <property type="evidence" value="ECO:0007669"/>
    <property type="project" value="TreeGrafter"/>
</dbReference>
<keyword evidence="12" id="KW-1185">Reference proteome</keyword>
<dbReference type="PROSITE" id="PS51981">
    <property type="entry name" value="ZF_RZ"/>
    <property type="match status" value="1"/>
</dbReference>
<keyword evidence="4" id="KW-0677">Repeat</keyword>
<dbReference type="AlphaFoldDB" id="A0A1X6NXB5"/>
<keyword evidence="3" id="KW-0479">Metal-binding</keyword>
<protein>
    <recommendedName>
        <fullName evidence="10">RZ-type domain-containing protein</fullName>
    </recommendedName>
</protein>
<sequence>MEADARDAVSTCAADVDEAVAAARRIDDEEIVSALHAAVVVGATTTKAADVQALVATWAPAIVVVEEAGEVTEAHTLAALHGGVQQLLLIGDHKQLRPKTTVYELSVGGRRGYNLDVSLFERLADVVGYANVHALSTQRRMRPAIASLIRDTVYPSLVDAPCVNEYPAAVAGMGAPLFWWDHPAREDRAPQRCGAVAGGGRSHANTREVALVVGLVRYLMQQGFQPARLVVLTGYVGQLQLLRRALSSLTAVAIDDRDREALEALVEPAAADAGASGASGTVVAPAAIGGAGGGEVRVATVDNFQGEESDVVIASLVRCNASGAVGFLGIPNRINVLLSRAKHGLYLVGSVGTLTRRSDTPGGVMWTQVRRLLAETGRVGTALPLRCQPHGTAVTVTTAADWDVKAGDGGCAAACTYQMDCGHVCPRRCHPDDRRHTAAGASCAAPCLRLRPVAECPHQHPCPRPCGEPCGPRAVLLPSVTLPCGHTRTGVRCNDATAGRLRCTVRVTVVMPLCGHTATVTCGIARERRYTTSPAYCTARCGVELACGHACAAKCSACRQLDGAAAAANGVRVDHGTCQFQCAQPQVCGHECGAVCHAGSPCPPCARPCGRGCEHANCARACGEPCVPCVEPCSWTCPHQAARPAADAPSVVVAAGEAAGEAAAGPGRCAMPCGAPCDLLPCDRRCDLPLACGHRCPSPCGEACPPPAFCAVCGSRFAELADEVVDLVMMTRLGEVDLDADPLIVLGCGHVFLMSTLDGWMELSSAYARDETTGAWTEPRLLPPGTSALRGCPTCRRQAPEVRRYGRPRAKARLDAAVDGHIRLIRGRVNDLLRRLDVGVEVASQAEARLDGSRRTEADDRGGCADCGVTAATAALATLAGAARALARDAEAANPATRVHAASLVTVTREEQAAAAAASPTVPPPSPGAVAAAARRRAAIALPPPDLGAPADAWMVAADAAVAASRVAGASRGGGAGSRRSGAGCGHAHGPQTAADCRAAAAVHLDAAGAALTAAADVATRGRLPARAVQVAQRRVVLLERWVEVDLRAAAATPVADQEAAVARQEQSCDRLQAALADLRATLTAWPSASASAFVATAARRAAALRARVRGEAAPGVLSVAEKGAIFAALHMTPADVAGHMFRCPAGDAYLVGDCGATNQVGTCPECRAPIGGSYAGPERGNERDPNYMAGPSRHGGA</sequence>
<proteinExistence type="predicted"/>
<dbReference type="SUPFAM" id="SSF52540">
    <property type="entry name" value="P-loop containing nucleoside triphosphate hydrolases"/>
    <property type="match status" value="1"/>
</dbReference>
<evidence type="ECO:0000256" key="3">
    <source>
        <dbReference type="ARBA" id="ARBA00022723"/>
    </source>
</evidence>
<dbReference type="GO" id="GO:0002376">
    <property type="term" value="P:immune system process"/>
    <property type="evidence" value="ECO:0007669"/>
    <property type="project" value="UniProtKB-KW"/>
</dbReference>
<accession>A0A1X6NXB5</accession>
<dbReference type="InterPro" id="IPR045055">
    <property type="entry name" value="DNA2/NAM7-like"/>
</dbReference>
<dbReference type="GO" id="GO:0004386">
    <property type="term" value="F:helicase activity"/>
    <property type="evidence" value="ECO:0007669"/>
    <property type="project" value="InterPro"/>
</dbReference>
<evidence type="ECO:0000256" key="2">
    <source>
        <dbReference type="ARBA" id="ARBA00022490"/>
    </source>
</evidence>
<dbReference type="InterPro" id="IPR027417">
    <property type="entry name" value="P-loop_NTPase"/>
</dbReference>
<evidence type="ECO:0000259" key="10">
    <source>
        <dbReference type="PROSITE" id="PS51981"/>
    </source>
</evidence>
<organism evidence="11 12">
    <name type="scientific">Porphyra umbilicalis</name>
    <name type="common">Purple laver</name>
    <name type="synonym">Red alga</name>
    <dbReference type="NCBI Taxonomy" id="2786"/>
    <lineage>
        <taxon>Eukaryota</taxon>
        <taxon>Rhodophyta</taxon>
        <taxon>Bangiophyceae</taxon>
        <taxon>Bangiales</taxon>
        <taxon>Bangiaceae</taxon>
        <taxon>Porphyra</taxon>
    </lineage>
</organism>
<dbReference type="OrthoDB" id="2423195at2759"/>
<dbReference type="InterPro" id="IPR000967">
    <property type="entry name" value="Znf_NFX1"/>
</dbReference>
<dbReference type="PANTHER" id="PTHR10887:SF341">
    <property type="entry name" value="NFX1-TYPE ZINC FINGER-CONTAINING PROTEIN 1"/>
    <property type="match status" value="1"/>
</dbReference>
<dbReference type="InterPro" id="IPR041677">
    <property type="entry name" value="DNA2/NAM7_AAA_11"/>
</dbReference>
<evidence type="ECO:0000256" key="6">
    <source>
        <dbReference type="ARBA" id="ARBA00022833"/>
    </source>
</evidence>
<feature type="domain" description="RZ-type" evidence="10">
    <location>
        <begin position="1118"/>
        <end position="1195"/>
    </location>
</feature>
<dbReference type="InterPro" id="IPR047187">
    <property type="entry name" value="SF1_C_Upf1"/>
</dbReference>
<keyword evidence="7" id="KW-0391">Immunity</keyword>
<dbReference type="Pfam" id="PF20173">
    <property type="entry name" value="ZnF_RZ-type"/>
    <property type="match status" value="1"/>
</dbReference>
<evidence type="ECO:0000256" key="7">
    <source>
        <dbReference type="ARBA" id="ARBA00022859"/>
    </source>
</evidence>
<feature type="region of interest" description="Disordered" evidence="9">
    <location>
        <begin position="1174"/>
        <end position="1198"/>
    </location>
</feature>
<dbReference type="GO" id="GO:0008270">
    <property type="term" value="F:zinc ion binding"/>
    <property type="evidence" value="ECO:0007669"/>
    <property type="project" value="UniProtKB-KW"/>
</dbReference>
<dbReference type="SMART" id="SM00438">
    <property type="entry name" value="ZnF_NFX"/>
    <property type="match status" value="3"/>
</dbReference>
<keyword evidence="8" id="KW-0175">Coiled coil</keyword>
<evidence type="ECO:0000256" key="1">
    <source>
        <dbReference type="ARBA" id="ARBA00004496"/>
    </source>
</evidence>
<evidence type="ECO:0000256" key="4">
    <source>
        <dbReference type="ARBA" id="ARBA00022737"/>
    </source>
</evidence>
<evidence type="ECO:0000313" key="12">
    <source>
        <dbReference type="Proteomes" id="UP000218209"/>
    </source>
</evidence>
<dbReference type="Gene3D" id="3.40.50.300">
    <property type="entry name" value="P-loop containing nucleotide triphosphate hydrolases"/>
    <property type="match status" value="2"/>
</dbReference>
<dbReference type="GO" id="GO:0005737">
    <property type="term" value="C:cytoplasm"/>
    <property type="evidence" value="ECO:0007669"/>
    <property type="project" value="UniProtKB-SubCell"/>
</dbReference>
<keyword evidence="6" id="KW-0862">Zinc</keyword>
<keyword evidence="5" id="KW-0863">Zinc-finger</keyword>
<dbReference type="Pfam" id="PF13087">
    <property type="entry name" value="AAA_12"/>
    <property type="match status" value="1"/>
</dbReference>
<evidence type="ECO:0000256" key="8">
    <source>
        <dbReference type="SAM" id="Coils"/>
    </source>
</evidence>
<dbReference type="EMBL" id="KV919005">
    <property type="protein sequence ID" value="OSX73289.1"/>
    <property type="molecule type" value="Genomic_DNA"/>
</dbReference>
<dbReference type="CDD" id="cd18808">
    <property type="entry name" value="SF1_C_Upf1"/>
    <property type="match status" value="1"/>
</dbReference>
<comment type="subcellular location">
    <subcellularLocation>
        <location evidence="1">Cytoplasm</location>
    </subcellularLocation>
</comment>
<name>A0A1X6NXB5_PORUM</name>
<dbReference type="Proteomes" id="UP000218209">
    <property type="component" value="Unassembled WGS sequence"/>
</dbReference>
<evidence type="ECO:0000313" key="11">
    <source>
        <dbReference type="EMBL" id="OSX73289.1"/>
    </source>
</evidence>
<keyword evidence="2" id="KW-0963">Cytoplasm</keyword>
<dbReference type="PANTHER" id="PTHR10887">
    <property type="entry name" value="DNA2/NAM7 HELICASE FAMILY"/>
    <property type="match status" value="1"/>
</dbReference>
<dbReference type="InterPro" id="IPR046439">
    <property type="entry name" value="ZF_RZ_dom"/>
</dbReference>
<evidence type="ECO:0000256" key="9">
    <source>
        <dbReference type="SAM" id="MobiDB-lite"/>
    </source>
</evidence>
<dbReference type="InterPro" id="IPR041679">
    <property type="entry name" value="DNA2/NAM7-like_C"/>
</dbReference>
<dbReference type="GO" id="GO:0031048">
    <property type="term" value="P:regulatory ncRNA-mediated heterochromatin formation"/>
    <property type="evidence" value="ECO:0007669"/>
    <property type="project" value="TreeGrafter"/>
</dbReference>
<evidence type="ECO:0000256" key="5">
    <source>
        <dbReference type="ARBA" id="ARBA00022771"/>
    </source>
</evidence>